<gene>
    <name evidence="1" type="ORF">PDIGIT_LOCUS6476</name>
</gene>
<name>A0A9W4XJ15_9PLEO</name>
<comment type="caution">
    <text evidence="1">The sequence shown here is derived from an EMBL/GenBank/DDBJ whole genome shotgun (WGS) entry which is preliminary data.</text>
</comment>
<accession>A0A9W4XJ15</accession>
<evidence type="ECO:0000313" key="2">
    <source>
        <dbReference type="Proteomes" id="UP001152607"/>
    </source>
</evidence>
<dbReference type="AlphaFoldDB" id="A0A9W4XJ15"/>
<reference evidence="1" key="1">
    <citation type="submission" date="2023-01" db="EMBL/GenBank/DDBJ databases">
        <authorList>
            <person name="Van Ghelder C."/>
            <person name="Rancurel C."/>
        </authorList>
    </citation>
    <scope>NUCLEOTIDE SEQUENCE</scope>
    <source>
        <strain evidence="1">CNCM I-4278</strain>
    </source>
</reference>
<keyword evidence="2" id="KW-1185">Reference proteome</keyword>
<sequence>MEQLKSIHLPIELVLNIITCSLPKPNVLLAPAHPITQLLVTFTLVCRETRKLATRYLYQHCIYLSSQERLSSLLLTIPSRPALRNISALYLAPFGHTIDDQPVAIWVRELFNYTCHTLKRLIIDMPLRSLYPEDDHLGVRDILRQGFLRLENLEEFVSVRDEIFLSLEHDGTEPQFWRNFPKLKRLALYNPDINPEFWEDVAAVTQLECLVLTRADGLHSRDGSNFKTEYFRHCDRPLKVLLVNTDSDQIRSGNMRRERWDDIDPTKKMLIMTYNIPLLFEDDNPIEVCQVYVKTGAEYGTIWNWDGEVIQHRPKFIQQRSSGA</sequence>
<organism evidence="1 2">
    <name type="scientific">Periconia digitata</name>
    <dbReference type="NCBI Taxonomy" id="1303443"/>
    <lineage>
        <taxon>Eukaryota</taxon>
        <taxon>Fungi</taxon>
        <taxon>Dikarya</taxon>
        <taxon>Ascomycota</taxon>
        <taxon>Pezizomycotina</taxon>
        <taxon>Dothideomycetes</taxon>
        <taxon>Pleosporomycetidae</taxon>
        <taxon>Pleosporales</taxon>
        <taxon>Massarineae</taxon>
        <taxon>Periconiaceae</taxon>
        <taxon>Periconia</taxon>
    </lineage>
</organism>
<dbReference type="Proteomes" id="UP001152607">
    <property type="component" value="Unassembled WGS sequence"/>
</dbReference>
<evidence type="ECO:0000313" key="1">
    <source>
        <dbReference type="EMBL" id="CAI6333438.1"/>
    </source>
</evidence>
<dbReference type="EMBL" id="CAOQHR010000004">
    <property type="protein sequence ID" value="CAI6333438.1"/>
    <property type="molecule type" value="Genomic_DNA"/>
</dbReference>
<dbReference type="OrthoDB" id="6365676at2759"/>
<protein>
    <submittedName>
        <fullName evidence="1">Uncharacterized protein</fullName>
    </submittedName>
</protein>
<proteinExistence type="predicted"/>